<dbReference type="EMBL" id="VSRR010115016">
    <property type="protein sequence ID" value="MPC98649.1"/>
    <property type="molecule type" value="Genomic_DNA"/>
</dbReference>
<comment type="caution">
    <text evidence="2">The sequence shown here is derived from an EMBL/GenBank/DDBJ whole genome shotgun (WGS) entry which is preliminary data.</text>
</comment>
<organism evidence="2 3">
    <name type="scientific">Portunus trituberculatus</name>
    <name type="common">Swimming crab</name>
    <name type="synonym">Neptunus trituberculatus</name>
    <dbReference type="NCBI Taxonomy" id="210409"/>
    <lineage>
        <taxon>Eukaryota</taxon>
        <taxon>Metazoa</taxon>
        <taxon>Ecdysozoa</taxon>
        <taxon>Arthropoda</taxon>
        <taxon>Crustacea</taxon>
        <taxon>Multicrustacea</taxon>
        <taxon>Malacostraca</taxon>
        <taxon>Eumalacostraca</taxon>
        <taxon>Eucarida</taxon>
        <taxon>Decapoda</taxon>
        <taxon>Pleocyemata</taxon>
        <taxon>Brachyura</taxon>
        <taxon>Eubrachyura</taxon>
        <taxon>Portunoidea</taxon>
        <taxon>Portunidae</taxon>
        <taxon>Portuninae</taxon>
        <taxon>Portunus</taxon>
    </lineage>
</organism>
<feature type="region of interest" description="Disordered" evidence="1">
    <location>
        <begin position="50"/>
        <end position="74"/>
    </location>
</feature>
<name>A0A5B7JV37_PORTR</name>
<proteinExistence type="predicted"/>
<accession>A0A5B7JV37</accession>
<keyword evidence="3" id="KW-1185">Reference proteome</keyword>
<sequence length="74" mass="8371">MTKHSHCCPSPSTNPPICPHIHLTITPPPPMRKPGYRTPIPTHSRFYPRISTPFLHHPGNKTPEIRGWEGVTET</sequence>
<gene>
    <name evidence="2" type="ORF">E2C01_094027</name>
</gene>
<protein>
    <submittedName>
        <fullName evidence="2">Uncharacterized protein</fullName>
    </submittedName>
</protein>
<evidence type="ECO:0000313" key="2">
    <source>
        <dbReference type="EMBL" id="MPC98649.1"/>
    </source>
</evidence>
<dbReference type="Proteomes" id="UP000324222">
    <property type="component" value="Unassembled WGS sequence"/>
</dbReference>
<evidence type="ECO:0000313" key="3">
    <source>
        <dbReference type="Proteomes" id="UP000324222"/>
    </source>
</evidence>
<dbReference type="AlphaFoldDB" id="A0A5B7JV37"/>
<reference evidence="2 3" key="1">
    <citation type="submission" date="2019-05" db="EMBL/GenBank/DDBJ databases">
        <title>Another draft genome of Portunus trituberculatus and its Hox gene families provides insights of decapod evolution.</title>
        <authorList>
            <person name="Jeong J.-H."/>
            <person name="Song I."/>
            <person name="Kim S."/>
            <person name="Choi T."/>
            <person name="Kim D."/>
            <person name="Ryu S."/>
            <person name="Kim W."/>
        </authorList>
    </citation>
    <scope>NUCLEOTIDE SEQUENCE [LARGE SCALE GENOMIC DNA]</scope>
    <source>
        <tissue evidence="2">Muscle</tissue>
    </source>
</reference>
<evidence type="ECO:0000256" key="1">
    <source>
        <dbReference type="SAM" id="MobiDB-lite"/>
    </source>
</evidence>